<dbReference type="SUPFAM" id="SSF103473">
    <property type="entry name" value="MFS general substrate transporter"/>
    <property type="match status" value="1"/>
</dbReference>
<feature type="transmembrane region" description="Helical" evidence="7">
    <location>
        <begin position="443"/>
        <end position="463"/>
    </location>
</feature>
<feature type="transmembrane region" description="Helical" evidence="7">
    <location>
        <begin position="12"/>
        <end position="36"/>
    </location>
</feature>
<reference evidence="10" key="1">
    <citation type="journal article" date="2019" name="Int. J. Syst. Evol. Microbiol.">
        <title>The Global Catalogue of Microorganisms (GCM) 10K type strain sequencing project: providing services to taxonomists for standard genome sequencing and annotation.</title>
        <authorList>
            <consortium name="The Broad Institute Genomics Platform"/>
            <consortium name="The Broad Institute Genome Sequencing Center for Infectious Disease"/>
            <person name="Wu L."/>
            <person name="Ma J."/>
        </authorList>
    </citation>
    <scope>NUCLEOTIDE SEQUENCE [LARGE SCALE GENOMIC DNA]</scope>
    <source>
        <strain evidence="10">JCM 3325</strain>
    </source>
</reference>
<feature type="transmembrane region" description="Helical" evidence="7">
    <location>
        <begin position="166"/>
        <end position="188"/>
    </location>
</feature>
<feature type="transmembrane region" description="Helical" evidence="7">
    <location>
        <begin position="406"/>
        <end position="423"/>
    </location>
</feature>
<dbReference type="PROSITE" id="PS50850">
    <property type="entry name" value="MFS"/>
    <property type="match status" value="1"/>
</dbReference>
<evidence type="ECO:0000256" key="1">
    <source>
        <dbReference type="ARBA" id="ARBA00004651"/>
    </source>
</evidence>
<dbReference type="RefSeq" id="WP_344591122.1">
    <property type="nucleotide sequence ID" value="NZ_BAAARW010000016.1"/>
</dbReference>
<accession>A0ABP5WIN9</accession>
<feature type="transmembrane region" description="Helical" evidence="7">
    <location>
        <begin position="232"/>
        <end position="252"/>
    </location>
</feature>
<sequence>MSDIAAPRSRWLALAVLCAGMLMIILDGSIVTVALPAIQADLGFTPSALSWTINAYTIAFGGLLLLGGRLGDLAGRRRVFVAGLAVFTIASALCGIATGPGMLIAARFLQGVGGALASAVSLGMIVTLFTDPAERARAIGAFAFTGAAGASIGQVLGGILTDALSWNWNFFINVPIGVAAIVLAPRLLNDDRGSGLRGGIDVLGAVLATSGVMLGVYSIVGAERGGWTSGRTLALGAVSLLLLAGFVVRQATAAEPLLPLRVLRSRSVAGANLVQLLAVGAMFGFQVHIALYMQQVLGYGATASGLALLPAAVVIGGLSLGLSARLNGRFGERNVLLAGLALLVIGRLLLIRTPVDGAYATDLLPPILLVGGFGLALPALTTLGMSGARPGDAGVVSGLFNTTQQIGVALGVAVLSTLAASRADALADGGASEAAALTGGFRLGYEVGAGLLVAAFLVALVVLRRPGVQAGEPAPKTEPTATPATTV</sequence>
<evidence type="ECO:0000256" key="5">
    <source>
        <dbReference type="ARBA" id="ARBA00022989"/>
    </source>
</evidence>
<dbReference type="CDD" id="cd17321">
    <property type="entry name" value="MFS_MMR_MDR_like"/>
    <property type="match status" value="1"/>
</dbReference>
<feature type="transmembrane region" description="Helical" evidence="7">
    <location>
        <begin position="273"/>
        <end position="293"/>
    </location>
</feature>
<dbReference type="PANTHER" id="PTHR42718">
    <property type="entry name" value="MAJOR FACILITATOR SUPERFAMILY MULTIDRUG TRANSPORTER MFSC"/>
    <property type="match status" value="1"/>
</dbReference>
<evidence type="ECO:0000256" key="2">
    <source>
        <dbReference type="ARBA" id="ARBA00022448"/>
    </source>
</evidence>
<keyword evidence="4 7" id="KW-0812">Transmembrane</keyword>
<name>A0ABP5WIN9_9ACTN</name>
<feature type="transmembrane region" description="Helical" evidence="7">
    <location>
        <begin position="334"/>
        <end position="351"/>
    </location>
</feature>
<evidence type="ECO:0000256" key="4">
    <source>
        <dbReference type="ARBA" id="ARBA00022692"/>
    </source>
</evidence>
<dbReference type="Pfam" id="PF07690">
    <property type="entry name" value="MFS_1"/>
    <property type="match status" value="1"/>
</dbReference>
<dbReference type="PANTHER" id="PTHR42718:SF46">
    <property type="entry name" value="BLR6921 PROTEIN"/>
    <property type="match status" value="1"/>
</dbReference>
<evidence type="ECO:0000256" key="6">
    <source>
        <dbReference type="ARBA" id="ARBA00023136"/>
    </source>
</evidence>
<feature type="transmembrane region" description="Helical" evidence="7">
    <location>
        <begin position="79"/>
        <end position="102"/>
    </location>
</feature>
<feature type="transmembrane region" description="Helical" evidence="7">
    <location>
        <begin position="200"/>
        <end position="220"/>
    </location>
</feature>
<feature type="transmembrane region" description="Helical" evidence="7">
    <location>
        <begin position="363"/>
        <end position="385"/>
    </location>
</feature>
<evidence type="ECO:0000256" key="7">
    <source>
        <dbReference type="SAM" id="Phobius"/>
    </source>
</evidence>
<dbReference type="Gene3D" id="1.20.1250.20">
    <property type="entry name" value="MFS general substrate transporter like domains"/>
    <property type="match status" value="1"/>
</dbReference>
<feature type="transmembrane region" description="Helical" evidence="7">
    <location>
        <begin position="141"/>
        <end position="160"/>
    </location>
</feature>
<evidence type="ECO:0000256" key="3">
    <source>
        <dbReference type="ARBA" id="ARBA00022475"/>
    </source>
</evidence>
<organism evidence="9 10">
    <name type="scientific">Actinomadura vinacea</name>
    <dbReference type="NCBI Taxonomy" id="115336"/>
    <lineage>
        <taxon>Bacteria</taxon>
        <taxon>Bacillati</taxon>
        <taxon>Actinomycetota</taxon>
        <taxon>Actinomycetes</taxon>
        <taxon>Streptosporangiales</taxon>
        <taxon>Thermomonosporaceae</taxon>
        <taxon>Actinomadura</taxon>
    </lineage>
</organism>
<proteinExistence type="predicted"/>
<evidence type="ECO:0000313" key="9">
    <source>
        <dbReference type="EMBL" id="GAA2426262.1"/>
    </source>
</evidence>
<dbReference type="InterPro" id="IPR036259">
    <property type="entry name" value="MFS_trans_sf"/>
</dbReference>
<keyword evidence="3" id="KW-1003">Cell membrane</keyword>
<gene>
    <name evidence="9" type="ORF">GCM10010191_43460</name>
</gene>
<protein>
    <submittedName>
        <fullName evidence="9">MFS transporter</fullName>
    </submittedName>
</protein>
<feature type="domain" description="Major facilitator superfamily (MFS) profile" evidence="8">
    <location>
        <begin position="13"/>
        <end position="467"/>
    </location>
</feature>
<feature type="transmembrane region" description="Helical" evidence="7">
    <location>
        <begin position="48"/>
        <end position="67"/>
    </location>
</feature>
<evidence type="ECO:0000259" key="8">
    <source>
        <dbReference type="PROSITE" id="PS50850"/>
    </source>
</evidence>
<dbReference type="Gene3D" id="1.20.1720.10">
    <property type="entry name" value="Multidrug resistance protein D"/>
    <property type="match status" value="1"/>
</dbReference>
<keyword evidence="5 7" id="KW-1133">Transmembrane helix</keyword>
<feature type="transmembrane region" description="Helical" evidence="7">
    <location>
        <begin position="299"/>
        <end position="322"/>
    </location>
</feature>
<feature type="transmembrane region" description="Helical" evidence="7">
    <location>
        <begin position="108"/>
        <end position="129"/>
    </location>
</feature>
<dbReference type="InterPro" id="IPR020846">
    <property type="entry name" value="MFS_dom"/>
</dbReference>
<keyword evidence="6 7" id="KW-0472">Membrane</keyword>
<keyword evidence="2" id="KW-0813">Transport</keyword>
<dbReference type="EMBL" id="BAAARW010000016">
    <property type="protein sequence ID" value="GAA2426262.1"/>
    <property type="molecule type" value="Genomic_DNA"/>
</dbReference>
<evidence type="ECO:0000313" key="10">
    <source>
        <dbReference type="Proteomes" id="UP001501231"/>
    </source>
</evidence>
<comment type="subcellular location">
    <subcellularLocation>
        <location evidence="1">Cell membrane</location>
        <topology evidence="1">Multi-pass membrane protein</topology>
    </subcellularLocation>
</comment>
<dbReference type="Proteomes" id="UP001501231">
    <property type="component" value="Unassembled WGS sequence"/>
</dbReference>
<keyword evidence="10" id="KW-1185">Reference proteome</keyword>
<dbReference type="InterPro" id="IPR011701">
    <property type="entry name" value="MFS"/>
</dbReference>
<comment type="caution">
    <text evidence="9">The sequence shown here is derived from an EMBL/GenBank/DDBJ whole genome shotgun (WGS) entry which is preliminary data.</text>
</comment>